<evidence type="ECO:0000256" key="5">
    <source>
        <dbReference type="ARBA" id="ARBA00022741"/>
    </source>
</evidence>
<dbReference type="PANTHER" id="PTHR43553">
    <property type="entry name" value="HEAVY METAL TRANSPORTER"/>
    <property type="match status" value="1"/>
</dbReference>
<dbReference type="OrthoDB" id="501320at2"/>
<evidence type="ECO:0000256" key="3">
    <source>
        <dbReference type="ARBA" id="ARBA00022448"/>
    </source>
</evidence>
<evidence type="ECO:0000313" key="11">
    <source>
        <dbReference type="Proteomes" id="UP000199182"/>
    </source>
</evidence>
<dbReference type="InterPro" id="IPR050095">
    <property type="entry name" value="ECF_ABC_transporter_ATP-bd"/>
</dbReference>
<dbReference type="GO" id="GO:0016887">
    <property type="term" value="F:ATP hydrolysis activity"/>
    <property type="evidence" value="ECO:0007669"/>
    <property type="project" value="InterPro"/>
</dbReference>
<dbReference type="SUPFAM" id="SSF52540">
    <property type="entry name" value="P-loop containing nucleoside triphosphate hydrolases"/>
    <property type="match status" value="2"/>
</dbReference>
<keyword evidence="3" id="KW-0813">Transport</keyword>
<evidence type="ECO:0000313" key="10">
    <source>
        <dbReference type="EMBL" id="SDN01542.1"/>
    </source>
</evidence>
<evidence type="ECO:0000256" key="6">
    <source>
        <dbReference type="ARBA" id="ARBA00022840"/>
    </source>
</evidence>
<comment type="subcellular location">
    <subcellularLocation>
        <location evidence="1">Cell membrane</location>
        <topology evidence="1">Peripheral membrane protein</topology>
    </subcellularLocation>
</comment>
<dbReference type="AlphaFoldDB" id="A0A1G9XXI9"/>
<comment type="similarity">
    <text evidence="2">Belongs to the ABC transporter superfamily.</text>
</comment>
<dbReference type="GO" id="GO:0005524">
    <property type="term" value="F:ATP binding"/>
    <property type="evidence" value="ECO:0007669"/>
    <property type="project" value="UniProtKB-KW"/>
</dbReference>
<dbReference type="Pfam" id="PF00005">
    <property type="entry name" value="ABC_tran"/>
    <property type="match status" value="2"/>
</dbReference>
<dbReference type="SMART" id="SM00382">
    <property type="entry name" value="AAA"/>
    <property type="match status" value="2"/>
</dbReference>
<dbReference type="InterPro" id="IPR003593">
    <property type="entry name" value="AAA+_ATPase"/>
</dbReference>
<dbReference type="InterPro" id="IPR003439">
    <property type="entry name" value="ABC_transporter-like_ATP-bd"/>
</dbReference>
<dbReference type="Proteomes" id="UP000199182">
    <property type="component" value="Unassembled WGS sequence"/>
</dbReference>
<organism evidence="10 11">
    <name type="scientific">Acetanaerobacterium elongatum</name>
    <dbReference type="NCBI Taxonomy" id="258515"/>
    <lineage>
        <taxon>Bacteria</taxon>
        <taxon>Bacillati</taxon>
        <taxon>Bacillota</taxon>
        <taxon>Clostridia</taxon>
        <taxon>Eubacteriales</taxon>
        <taxon>Oscillospiraceae</taxon>
        <taxon>Acetanaerobacterium</taxon>
    </lineage>
</organism>
<keyword evidence="5" id="KW-0547">Nucleotide-binding</keyword>
<dbReference type="InterPro" id="IPR015856">
    <property type="entry name" value="ABC_transpr_CbiO/EcfA_su"/>
</dbReference>
<dbReference type="GO" id="GO:0042626">
    <property type="term" value="F:ATPase-coupled transmembrane transporter activity"/>
    <property type="evidence" value="ECO:0007669"/>
    <property type="project" value="TreeGrafter"/>
</dbReference>
<accession>A0A1G9XXI9</accession>
<evidence type="ECO:0000259" key="9">
    <source>
        <dbReference type="PROSITE" id="PS50893"/>
    </source>
</evidence>
<dbReference type="InterPro" id="IPR027417">
    <property type="entry name" value="P-loop_NTPase"/>
</dbReference>
<dbReference type="PROSITE" id="PS00211">
    <property type="entry name" value="ABC_TRANSPORTER_1"/>
    <property type="match status" value="2"/>
</dbReference>
<dbReference type="CDD" id="cd03225">
    <property type="entry name" value="ABC_cobalt_CbiO_domain1"/>
    <property type="match status" value="2"/>
</dbReference>
<dbReference type="EMBL" id="FNID01000009">
    <property type="protein sequence ID" value="SDN01542.1"/>
    <property type="molecule type" value="Genomic_DNA"/>
</dbReference>
<gene>
    <name evidence="10" type="ORF">SAMN05192585_10979</name>
</gene>
<dbReference type="InterPro" id="IPR017871">
    <property type="entry name" value="ABC_transporter-like_CS"/>
</dbReference>
<sequence>MEILRLDSFSFRYPHTQRCALKDITLSADEGDFVLLCGASGSGKSTLLENLKPELRRNGERTGEITCLGRPLQSLSRMESACDIGFVMQNLEAQLVADTVRGELCFGLESLGFPPEVIRRRVAEMASYFGLGKLLNRSVNTLSGGEKQLVSLASVLSLSPKLLLLDEPASQLDPVAARELFSMLARINSELGITILLAEHHTEELFTLCSKAVLLHNGQVSFCGAPREAARFITQNRTLSSDAIPPQTKESGSAYVFTSLLPSAAKIFPDEPSLPLSVREGRALFKQKISGRTPPAPMPVIPPTAPPAVSVTDVYFGYGSKDTLLFHDLSLTLYEGELSAVMGANGSGKSTLLKLLCGLLKPKRGTIELFGKRGAKPTLGYLPQNPRLLFLADTVQQDLTACAENLRLLHPEERIQSLSEALGISDILSSHPYDISAGELQRAALAKVLLSSPRLLLLDEPTKALDPFAKSKLAALLRGLVQSGVTVLFASHDTEFCASYCDRCALLFDGQTAATGAPAQFFGGNVFYSTAAARIAAGFSYDSVTCGEVRNLWIK</sequence>
<dbReference type="PROSITE" id="PS50893">
    <property type="entry name" value="ABC_TRANSPORTER_2"/>
    <property type="match status" value="2"/>
</dbReference>
<evidence type="ECO:0000256" key="8">
    <source>
        <dbReference type="ARBA" id="ARBA00023136"/>
    </source>
</evidence>
<evidence type="ECO:0000256" key="7">
    <source>
        <dbReference type="ARBA" id="ARBA00022967"/>
    </source>
</evidence>
<dbReference type="Gene3D" id="3.40.50.300">
    <property type="entry name" value="P-loop containing nucleotide triphosphate hydrolases"/>
    <property type="match status" value="2"/>
</dbReference>
<evidence type="ECO:0000256" key="1">
    <source>
        <dbReference type="ARBA" id="ARBA00004202"/>
    </source>
</evidence>
<keyword evidence="8" id="KW-0472">Membrane</keyword>
<dbReference type="STRING" id="258515.SAMN05192585_10979"/>
<evidence type="ECO:0000256" key="4">
    <source>
        <dbReference type="ARBA" id="ARBA00022475"/>
    </source>
</evidence>
<dbReference type="RefSeq" id="WP_092638997.1">
    <property type="nucleotide sequence ID" value="NZ_FNID01000009.1"/>
</dbReference>
<proteinExistence type="inferred from homology"/>
<reference evidence="10 11" key="1">
    <citation type="submission" date="2016-10" db="EMBL/GenBank/DDBJ databases">
        <authorList>
            <person name="de Groot N.N."/>
        </authorList>
    </citation>
    <scope>NUCLEOTIDE SEQUENCE [LARGE SCALE GENOMIC DNA]</scope>
    <source>
        <strain evidence="10 11">CGMCC 1.5012</strain>
    </source>
</reference>
<keyword evidence="6 10" id="KW-0067">ATP-binding</keyword>
<keyword evidence="4" id="KW-1003">Cell membrane</keyword>
<protein>
    <submittedName>
        <fullName evidence="10">Energy-coupling factor transport system ATP-binding protein</fullName>
    </submittedName>
</protein>
<feature type="domain" description="ABC transporter" evidence="9">
    <location>
        <begin position="309"/>
        <end position="534"/>
    </location>
</feature>
<dbReference type="GO" id="GO:0043190">
    <property type="term" value="C:ATP-binding cassette (ABC) transporter complex"/>
    <property type="evidence" value="ECO:0007669"/>
    <property type="project" value="TreeGrafter"/>
</dbReference>
<name>A0A1G9XXI9_9FIRM</name>
<keyword evidence="11" id="KW-1185">Reference proteome</keyword>
<feature type="domain" description="ABC transporter" evidence="9">
    <location>
        <begin position="4"/>
        <end position="242"/>
    </location>
</feature>
<keyword evidence="7" id="KW-1278">Translocase</keyword>
<evidence type="ECO:0000256" key="2">
    <source>
        <dbReference type="ARBA" id="ARBA00005417"/>
    </source>
</evidence>